<dbReference type="InterPro" id="IPR051161">
    <property type="entry name" value="Mannose-6P_isomerase_type2"/>
</dbReference>
<evidence type="ECO:0000313" key="5">
    <source>
        <dbReference type="Proteomes" id="UP001321475"/>
    </source>
</evidence>
<dbReference type="Pfam" id="PF22640">
    <property type="entry name" value="ManC_GMP_beta-helix"/>
    <property type="match status" value="1"/>
</dbReference>
<evidence type="ECO:0000259" key="2">
    <source>
        <dbReference type="Pfam" id="PF00483"/>
    </source>
</evidence>
<proteinExistence type="predicted"/>
<dbReference type="InterPro" id="IPR029044">
    <property type="entry name" value="Nucleotide-diphossugar_trans"/>
</dbReference>
<dbReference type="InterPro" id="IPR002933">
    <property type="entry name" value="Peptidase_M20"/>
</dbReference>
<evidence type="ECO:0000313" key="4">
    <source>
        <dbReference type="EMBL" id="BDZ40919.1"/>
    </source>
</evidence>
<dbReference type="PANTHER" id="PTHR46390:SF1">
    <property type="entry name" value="MANNOSE-1-PHOSPHATE GUANYLYLTRANSFERASE"/>
    <property type="match status" value="1"/>
</dbReference>
<dbReference type="Gene3D" id="3.40.630.10">
    <property type="entry name" value="Zn peptidases"/>
    <property type="match status" value="1"/>
</dbReference>
<dbReference type="InterPro" id="IPR036264">
    <property type="entry name" value="Bact_exopeptidase_dim_dom"/>
</dbReference>
<dbReference type="EMBL" id="AP027729">
    <property type="protein sequence ID" value="BDZ40919.1"/>
    <property type="molecule type" value="Genomic_DNA"/>
</dbReference>
<accession>A0ABM8FZ16</accession>
<dbReference type="PANTHER" id="PTHR46390">
    <property type="entry name" value="MANNOSE-1-PHOSPHATE GUANYLYLTRANSFERASE"/>
    <property type="match status" value="1"/>
</dbReference>
<feature type="compositionally biased region" description="Low complexity" evidence="1">
    <location>
        <begin position="365"/>
        <end position="374"/>
    </location>
</feature>
<dbReference type="SUPFAM" id="SSF53448">
    <property type="entry name" value="Nucleotide-diphospho-sugar transferases"/>
    <property type="match status" value="1"/>
</dbReference>
<evidence type="ECO:0000259" key="3">
    <source>
        <dbReference type="Pfam" id="PF22640"/>
    </source>
</evidence>
<dbReference type="Gene3D" id="3.90.550.10">
    <property type="entry name" value="Spore Coat Polysaccharide Biosynthesis Protein SpsA, Chain A"/>
    <property type="match status" value="1"/>
</dbReference>
<organism evidence="4 5">
    <name type="scientific">Paraoerskovia sediminicola</name>
    <dbReference type="NCBI Taxonomy" id="1138587"/>
    <lineage>
        <taxon>Bacteria</taxon>
        <taxon>Bacillati</taxon>
        <taxon>Actinomycetota</taxon>
        <taxon>Actinomycetes</taxon>
        <taxon>Micrococcales</taxon>
        <taxon>Cellulomonadaceae</taxon>
        <taxon>Paraoerskovia</taxon>
    </lineage>
</organism>
<feature type="region of interest" description="Disordered" evidence="1">
    <location>
        <begin position="365"/>
        <end position="391"/>
    </location>
</feature>
<evidence type="ECO:0008006" key="6">
    <source>
        <dbReference type="Google" id="ProtNLM"/>
    </source>
</evidence>
<sequence length="779" mass="81003">MDTPGAPIDDFYAVVPAGGAGTRLWPLSRKAAPKFLLDLTGSGRSLLQGTYDRLAPLVGPGGVVLVTGERHVRAATAQLPDLAEGDVLAEPSPRDSMAAIGLAAAVLEARHGDVVVGSFAADQVISGRDAFERAVREGVEAARAGYVATIGIAASRPSTAFGYVRSGRSLDLDGAPTALHAEGFTEKPDASTAREYLATGEYRWNAGIFITRTSVLLGHLERERPALHEGLRAIAAAWDGPDRDEVLARTWPSLERIAIDHAVAEPVAAAGGVAVVPGTFGWDDVGDFNSLAALMPSVDGAGSKVLGDESSVVRLDSAGSVVVPGDKVVAVLGLDDVVVVDTPDALLVTTRARAQQVKRMVDSSTTWDSTSCSDGAGYPRPVRHQPAPERSAVGSRIAGLVATLSDELVEIRRDIHAHPEISSTEVRTTALLAERLRAAGLDPVLLPGTGLYCDIGEVAAGTDRVALRADIDALPLDDACELPFSSTVPGAAHACGHDVHATVVLGAGLVLAELAAEGELPRGVRLVFQPAEEIMVGALETIAAGALDGVGEVYAIHCDPKLDVGQIGTRIGPITSASDLVTIRLSAAGGHTSRPHLTGDLVYAMGKVITQVPAVLSRRLDPRSGVNLTWGAVEAGSTPNAIPSAGTLRGTLRCLDARAWEEAAQVLRDAAEQVVLPYGVAVEVDHQRGVPPVDNDETATGRIEVAARDVVGPSSVVLTEQSLGGEDFAWYLTKARGALARLGTRTPGGHSHDIHQGDLRVDERAIEHGAALMARIAVG</sequence>
<protein>
    <recommendedName>
        <fullName evidence="6">Amidohydrolase</fullName>
    </recommendedName>
</protein>
<dbReference type="Proteomes" id="UP001321475">
    <property type="component" value="Chromosome"/>
</dbReference>
<dbReference type="NCBIfam" id="TIGR01891">
    <property type="entry name" value="amidohydrolases"/>
    <property type="match status" value="1"/>
</dbReference>
<keyword evidence="5" id="KW-1185">Reference proteome</keyword>
<dbReference type="Pfam" id="PF01546">
    <property type="entry name" value="Peptidase_M20"/>
    <property type="match status" value="1"/>
</dbReference>
<dbReference type="CDD" id="cd02509">
    <property type="entry name" value="GDP-M1P_Guanylyltransferase"/>
    <property type="match status" value="1"/>
</dbReference>
<dbReference type="InterPro" id="IPR049577">
    <property type="entry name" value="GMPP_N"/>
</dbReference>
<feature type="domain" description="MannoseP isomerase/GMP-like beta-helix" evidence="3">
    <location>
        <begin position="312"/>
        <end position="362"/>
    </location>
</feature>
<name>A0ABM8FZ16_9CELL</name>
<dbReference type="Gene3D" id="3.30.70.360">
    <property type="match status" value="1"/>
</dbReference>
<dbReference type="Pfam" id="PF00483">
    <property type="entry name" value="NTP_transferase"/>
    <property type="match status" value="1"/>
</dbReference>
<dbReference type="InterPro" id="IPR054566">
    <property type="entry name" value="ManC/GMP-like_b-helix"/>
</dbReference>
<dbReference type="InterPro" id="IPR017439">
    <property type="entry name" value="Amidohydrolase"/>
</dbReference>
<dbReference type="SUPFAM" id="SSF55031">
    <property type="entry name" value="Bacterial exopeptidase dimerisation domain"/>
    <property type="match status" value="1"/>
</dbReference>
<feature type="domain" description="Nucleotidyl transferase" evidence="2">
    <location>
        <begin position="13"/>
        <end position="294"/>
    </location>
</feature>
<reference evidence="5" key="1">
    <citation type="journal article" date="2019" name="Int. J. Syst. Evol. Microbiol.">
        <title>The Global Catalogue of Microorganisms (GCM) 10K type strain sequencing project: providing services to taxonomists for standard genome sequencing and annotation.</title>
        <authorList>
            <consortium name="The Broad Institute Genomics Platform"/>
            <consortium name="The Broad Institute Genome Sequencing Center for Infectious Disease"/>
            <person name="Wu L."/>
            <person name="Ma J."/>
        </authorList>
    </citation>
    <scope>NUCLEOTIDE SEQUENCE [LARGE SCALE GENOMIC DNA]</scope>
    <source>
        <strain evidence="5">NBRC 108565</strain>
    </source>
</reference>
<dbReference type="SUPFAM" id="SSF53187">
    <property type="entry name" value="Zn-dependent exopeptidases"/>
    <property type="match status" value="1"/>
</dbReference>
<dbReference type="SUPFAM" id="SSF159283">
    <property type="entry name" value="Guanosine diphospho-D-mannose pyrophosphorylase/mannose-6-phosphate isomerase linker domain"/>
    <property type="match status" value="1"/>
</dbReference>
<evidence type="ECO:0000256" key="1">
    <source>
        <dbReference type="SAM" id="MobiDB-lite"/>
    </source>
</evidence>
<dbReference type="InterPro" id="IPR005835">
    <property type="entry name" value="NTP_transferase_dom"/>
</dbReference>
<gene>
    <name evidence="4" type="ORF">GCM10025865_02180</name>
</gene>